<comment type="caution">
    <text evidence="3">The sequence shown here is derived from an EMBL/GenBank/DDBJ whole genome shotgun (WGS) entry which is preliminary data.</text>
</comment>
<evidence type="ECO:0000256" key="1">
    <source>
        <dbReference type="SAM" id="MobiDB-lite"/>
    </source>
</evidence>
<name>A0A8S8ZNU8_SORMA</name>
<dbReference type="Proteomes" id="UP000433876">
    <property type="component" value="Unassembled WGS sequence"/>
</dbReference>
<evidence type="ECO:0000313" key="3">
    <source>
        <dbReference type="EMBL" id="KAA8632477.1"/>
    </source>
</evidence>
<sequence>MPGDSQDSVLSTTANVIGLLTFAFSALNLWYLSTRRDSKFSANLKAKKWDQFRLDLRSRKRFTHIMELRASGVGDDELRDAQIAFSLPRVLARIDTALSLVDTMEHQWSELAFKMEIQKNPFVIFVAPPTSITQIFSTYILRFDNIFVRLYGVIKNGLGEKKKTLDIIRAVYVVLNVWILDLWWSSPLGNSKLSDQYQEASEILSEIDSHISLIQSMKILQLESMIENRTLGSTAVVNNTQPLAAPRSPASASPAPSSPRVEYSSTSTPPHHPPSR</sequence>
<evidence type="ECO:0000313" key="4">
    <source>
        <dbReference type="Proteomes" id="UP000433876"/>
    </source>
</evidence>
<gene>
    <name evidence="3" type="ORF">SMACR_12811</name>
</gene>
<dbReference type="AlphaFoldDB" id="A0A8S8ZNU8"/>
<feature type="region of interest" description="Disordered" evidence="1">
    <location>
        <begin position="242"/>
        <end position="276"/>
    </location>
</feature>
<feature type="transmembrane region" description="Helical" evidence="2">
    <location>
        <begin position="122"/>
        <end position="141"/>
    </location>
</feature>
<proteinExistence type="predicted"/>
<dbReference type="EMBL" id="NMPR01000054">
    <property type="protein sequence ID" value="KAA8632477.1"/>
    <property type="molecule type" value="Genomic_DNA"/>
</dbReference>
<keyword evidence="2" id="KW-1133">Transmembrane helix</keyword>
<keyword evidence="2" id="KW-0472">Membrane</keyword>
<accession>A0A8S8ZNU8</accession>
<evidence type="ECO:0000256" key="2">
    <source>
        <dbReference type="SAM" id="Phobius"/>
    </source>
</evidence>
<feature type="compositionally biased region" description="Low complexity" evidence="1">
    <location>
        <begin position="244"/>
        <end position="269"/>
    </location>
</feature>
<keyword evidence="2" id="KW-0812">Transmembrane</keyword>
<reference evidence="3 4" key="1">
    <citation type="submission" date="2017-07" db="EMBL/GenBank/DDBJ databases">
        <title>Genome sequence of the Sordaria macrospora wild type strain R19027.</title>
        <authorList>
            <person name="Nowrousian M."/>
            <person name="Teichert I."/>
            <person name="Kueck U."/>
        </authorList>
    </citation>
    <scope>NUCLEOTIDE SEQUENCE [LARGE SCALE GENOMIC DNA]</scope>
    <source>
        <strain evidence="3 4">R19027</strain>
        <tissue evidence="3">Mycelium</tissue>
    </source>
</reference>
<dbReference type="VEuPathDB" id="FungiDB:SMAC_12811"/>
<organism evidence="3 4">
    <name type="scientific">Sordaria macrospora</name>
    <dbReference type="NCBI Taxonomy" id="5147"/>
    <lineage>
        <taxon>Eukaryota</taxon>
        <taxon>Fungi</taxon>
        <taxon>Dikarya</taxon>
        <taxon>Ascomycota</taxon>
        <taxon>Pezizomycotina</taxon>
        <taxon>Sordariomycetes</taxon>
        <taxon>Sordariomycetidae</taxon>
        <taxon>Sordariales</taxon>
        <taxon>Sordariaceae</taxon>
        <taxon>Sordaria</taxon>
    </lineage>
</organism>
<protein>
    <submittedName>
        <fullName evidence="3">Uncharacterized protein</fullName>
    </submittedName>
</protein>
<feature type="transmembrane region" description="Helical" evidence="2">
    <location>
        <begin position="12"/>
        <end position="32"/>
    </location>
</feature>